<sequence length="188" mass="20122">MPLIQIPIPPAPDGAPYVGVDLSSDRVILTSKVLDPWALPQDGCYLEVIAGVSRTTIRGKPSFFIAPTDTDKEFRVMPFDDIASDEATQKAEEEARPVALPALSTQGKRGVDEASVDATSGPSNLNTGAIPDDATSTASNKGNSNEPDFFYDELYPAACAYLLARPATFNGAKEVYIVRVPYVALKDL</sequence>
<dbReference type="Proteomes" id="UP000015241">
    <property type="component" value="Unassembled WGS sequence"/>
</dbReference>
<dbReference type="InParanoid" id="S8ETR7"/>
<evidence type="ECO:0000313" key="2">
    <source>
        <dbReference type="EMBL" id="EPS93130.1"/>
    </source>
</evidence>
<organism evidence="2 3">
    <name type="scientific">Fomitopsis schrenkii</name>
    <name type="common">Brown rot fungus</name>
    <dbReference type="NCBI Taxonomy" id="2126942"/>
    <lineage>
        <taxon>Eukaryota</taxon>
        <taxon>Fungi</taxon>
        <taxon>Dikarya</taxon>
        <taxon>Basidiomycota</taxon>
        <taxon>Agaricomycotina</taxon>
        <taxon>Agaricomycetes</taxon>
        <taxon>Polyporales</taxon>
        <taxon>Fomitopsis</taxon>
    </lineage>
</organism>
<dbReference type="EMBL" id="KE504297">
    <property type="protein sequence ID" value="EPS93130.1"/>
    <property type="molecule type" value="Genomic_DNA"/>
</dbReference>
<proteinExistence type="predicted"/>
<dbReference type="HOGENOM" id="CLU_1441082_0_0_1"/>
<dbReference type="AlphaFoldDB" id="S8ETR7"/>
<dbReference type="OrthoDB" id="10597482at2759"/>
<feature type="region of interest" description="Disordered" evidence="1">
    <location>
        <begin position="107"/>
        <end position="141"/>
    </location>
</feature>
<keyword evidence="3" id="KW-1185">Reference proteome</keyword>
<gene>
    <name evidence="2" type="ORF">FOMPIDRAFT_91985</name>
</gene>
<protein>
    <submittedName>
        <fullName evidence="2">Uncharacterized protein</fullName>
    </submittedName>
</protein>
<accession>S8ETR7</accession>
<feature type="compositionally biased region" description="Polar residues" evidence="1">
    <location>
        <begin position="117"/>
        <end position="127"/>
    </location>
</feature>
<reference evidence="2 3" key="1">
    <citation type="journal article" date="2012" name="Science">
        <title>The Paleozoic origin of enzymatic lignin decomposition reconstructed from 31 fungal genomes.</title>
        <authorList>
            <person name="Floudas D."/>
            <person name="Binder M."/>
            <person name="Riley R."/>
            <person name="Barry K."/>
            <person name="Blanchette R.A."/>
            <person name="Henrissat B."/>
            <person name="Martinez A.T."/>
            <person name="Otillar R."/>
            <person name="Spatafora J.W."/>
            <person name="Yadav J.S."/>
            <person name="Aerts A."/>
            <person name="Benoit I."/>
            <person name="Boyd A."/>
            <person name="Carlson A."/>
            <person name="Copeland A."/>
            <person name="Coutinho P.M."/>
            <person name="de Vries R.P."/>
            <person name="Ferreira P."/>
            <person name="Findley K."/>
            <person name="Foster B."/>
            <person name="Gaskell J."/>
            <person name="Glotzer D."/>
            <person name="Gorecki P."/>
            <person name="Heitman J."/>
            <person name="Hesse C."/>
            <person name="Hori C."/>
            <person name="Igarashi K."/>
            <person name="Jurgens J.A."/>
            <person name="Kallen N."/>
            <person name="Kersten P."/>
            <person name="Kohler A."/>
            <person name="Kuees U."/>
            <person name="Kumar T.K.A."/>
            <person name="Kuo A."/>
            <person name="LaButti K."/>
            <person name="Larrondo L.F."/>
            <person name="Lindquist E."/>
            <person name="Ling A."/>
            <person name="Lombard V."/>
            <person name="Lucas S."/>
            <person name="Lundell T."/>
            <person name="Martin R."/>
            <person name="McLaughlin D.J."/>
            <person name="Morgenstern I."/>
            <person name="Morin E."/>
            <person name="Murat C."/>
            <person name="Nagy L.G."/>
            <person name="Nolan M."/>
            <person name="Ohm R.A."/>
            <person name="Patyshakuliyeva A."/>
            <person name="Rokas A."/>
            <person name="Ruiz-Duenas F.J."/>
            <person name="Sabat G."/>
            <person name="Salamov A."/>
            <person name="Samejima M."/>
            <person name="Schmutz J."/>
            <person name="Slot J.C."/>
            <person name="St John F."/>
            <person name="Stenlid J."/>
            <person name="Sun H."/>
            <person name="Sun S."/>
            <person name="Syed K."/>
            <person name="Tsang A."/>
            <person name="Wiebenga A."/>
            <person name="Young D."/>
            <person name="Pisabarro A."/>
            <person name="Eastwood D.C."/>
            <person name="Martin F."/>
            <person name="Cullen D."/>
            <person name="Grigoriev I.V."/>
            <person name="Hibbett D.S."/>
        </authorList>
    </citation>
    <scope>NUCLEOTIDE SEQUENCE</scope>
    <source>
        <strain evidence="3">FP-58527</strain>
    </source>
</reference>
<evidence type="ECO:0000256" key="1">
    <source>
        <dbReference type="SAM" id="MobiDB-lite"/>
    </source>
</evidence>
<evidence type="ECO:0000313" key="3">
    <source>
        <dbReference type="Proteomes" id="UP000015241"/>
    </source>
</evidence>
<name>S8ETR7_FOMSC</name>